<dbReference type="PANTHER" id="PTHR36507">
    <property type="entry name" value="BLL1555 PROTEIN"/>
    <property type="match status" value="1"/>
</dbReference>
<protein>
    <submittedName>
        <fullName evidence="5">Plastocyanin/azurin family copper-binding protein</fullName>
    </submittedName>
</protein>
<keyword evidence="3" id="KW-0732">Signal</keyword>
<dbReference type="Proteomes" id="UP001595528">
    <property type="component" value="Unassembled WGS sequence"/>
</dbReference>
<dbReference type="InterPro" id="IPR052721">
    <property type="entry name" value="ET_Amicyanin"/>
</dbReference>
<organism evidence="5 6">
    <name type="scientific">Marinibaculum pumilum</name>
    <dbReference type="NCBI Taxonomy" id="1766165"/>
    <lineage>
        <taxon>Bacteria</taxon>
        <taxon>Pseudomonadati</taxon>
        <taxon>Pseudomonadota</taxon>
        <taxon>Alphaproteobacteria</taxon>
        <taxon>Rhodospirillales</taxon>
        <taxon>Rhodospirillaceae</taxon>
        <taxon>Marinibaculum</taxon>
    </lineage>
</organism>
<dbReference type="Pfam" id="PF00127">
    <property type="entry name" value="Copper-bind"/>
    <property type="match status" value="1"/>
</dbReference>
<feature type="domain" description="Blue (type 1) copper" evidence="4">
    <location>
        <begin position="25"/>
        <end position="105"/>
    </location>
</feature>
<feature type="signal peptide" evidence="3">
    <location>
        <begin position="1"/>
        <end position="21"/>
    </location>
</feature>
<proteinExistence type="predicted"/>
<evidence type="ECO:0000313" key="6">
    <source>
        <dbReference type="Proteomes" id="UP001595528"/>
    </source>
</evidence>
<reference evidence="6" key="1">
    <citation type="journal article" date="2019" name="Int. J. Syst. Evol. Microbiol.">
        <title>The Global Catalogue of Microorganisms (GCM) 10K type strain sequencing project: providing services to taxonomists for standard genome sequencing and annotation.</title>
        <authorList>
            <consortium name="The Broad Institute Genomics Platform"/>
            <consortium name="The Broad Institute Genome Sequencing Center for Infectious Disease"/>
            <person name="Wu L."/>
            <person name="Ma J."/>
        </authorList>
    </citation>
    <scope>NUCLEOTIDE SEQUENCE [LARGE SCALE GENOMIC DNA]</scope>
    <source>
        <strain evidence="6">KCTC 42964</strain>
    </source>
</reference>
<name>A0ABV7L328_9PROT</name>
<dbReference type="PANTHER" id="PTHR36507:SF1">
    <property type="entry name" value="BLL1555 PROTEIN"/>
    <property type="match status" value="1"/>
</dbReference>
<evidence type="ECO:0000256" key="3">
    <source>
        <dbReference type="SAM" id="SignalP"/>
    </source>
</evidence>
<keyword evidence="2" id="KW-0186">Copper</keyword>
<keyword evidence="6" id="KW-1185">Reference proteome</keyword>
<evidence type="ECO:0000313" key="5">
    <source>
        <dbReference type="EMBL" id="MFC3229075.1"/>
    </source>
</evidence>
<dbReference type="EMBL" id="JBHRTR010000031">
    <property type="protein sequence ID" value="MFC3229075.1"/>
    <property type="molecule type" value="Genomic_DNA"/>
</dbReference>
<accession>A0ABV7L328</accession>
<dbReference type="InterPro" id="IPR000923">
    <property type="entry name" value="BlueCu_1"/>
</dbReference>
<gene>
    <name evidence="5" type="ORF">ACFOGJ_17650</name>
</gene>
<dbReference type="RefSeq" id="WP_379902935.1">
    <property type="nucleotide sequence ID" value="NZ_JBHRTR010000031.1"/>
</dbReference>
<evidence type="ECO:0000256" key="2">
    <source>
        <dbReference type="ARBA" id="ARBA00023008"/>
    </source>
</evidence>
<comment type="caution">
    <text evidence="5">The sequence shown here is derived from an EMBL/GenBank/DDBJ whole genome shotgun (WGS) entry which is preliminary data.</text>
</comment>
<dbReference type="Gene3D" id="2.60.40.420">
    <property type="entry name" value="Cupredoxins - blue copper proteins"/>
    <property type="match status" value="1"/>
</dbReference>
<keyword evidence="1" id="KW-0479">Metal-binding</keyword>
<dbReference type="SUPFAM" id="SSF49503">
    <property type="entry name" value="Cupredoxins"/>
    <property type="match status" value="1"/>
</dbReference>
<evidence type="ECO:0000259" key="4">
    <source>
        <dbReference type="Pfam" id="PF00127"/>
    </source>
</evidence>
<dbReference type="InterPro" id="IPR008972">
    <property type="entry name" value="Cupredoxin"/>
</dbReference>
<sequence>MSRFTLVLALAGSLSAGIALAADITVRQKGSTFDQEKVTVRVGEEIVFLNDDRVAHNVMSASGGNKFNLGLQKPGDSQAIAFEKAGRVDVRCAIHPKMKMVIEVTE</sequence>
<evidence type="ECO:0000256" key="1">
    <source>
        <dbReference type="ARBA" id="ARBA00022723"/>
    </source>
</evidence>
<feature type="chain" id="PRO_5047184755" evidence="3">
    <location>
        <begin position="22"/>
        <end position="106"/>
    </location>
</feature>